<keyword evidence="4 10" id="KW-1134">Transmembrane beta strand</keyword>
<comment type="subcellular location">
    <subcellularLocation>
        <location evidence="1 10">Cell outer membrane</location>
        <topology evidence="1 10">Multi-pass membrane protein</topology>
    </subcellularLocation>
</comment>
<keyword evidence="5 10" id="KW-0812">Transmembrane</keyword>
<keyword evidence="16" id="KW-1185">Reference proteome</keyword>
<dbReference type="PANTHER" id="PTHR30069:SF28">
    <property type="entry name" value="TONB-DEPENDENT RECEPTOR YNCD-RELATED"/>
    <property type="match status" value="1"/>
</dbReference>
<evidence type="ECO:0000256" key="8">
    <source>
        <dbReference type="ARBA" id="ARBA00023170"/>
    </source>
</evidence>
<evidence type="ECO:0000256" key="7">
    <source>
        <dbReference type="ARBA" id="ARBA00023136"/>
    </source>
</evidence>
<dbReference type="Proteomes" id="UP001056201">
    <property type="component" value="Chromosome 2"/>
</dbReference>
<reference evidence="15" key="1">
    <citation type="submission" date="2022-05" db="EMBL/GenBank/DDBJ databases">
        <title>An RpoN-dependent PEP-CTERM gene is involved in floc formation of an Aquincola tertiaricarbonis strain.</title>
        <authorList>
            <person name="Qiu D."/>
            <person name="Xia M."/>
        </authorList>
    </citation>
    <scope>NUCLEOTIDE SEQUENCE</scope>
    <source>
        <strain evidence="15">RN12</strain>
    </source>
</reference>
<protein>
    <submittedName>
        <fullName evidence="15">TonB-dependent receptor</fullName>
    </submittedName>
</protein>
<feature type="chain" id="PRO_5046446857" evidence="12">
    <location>
        <begin position="22"/>
        <end position="686"/>
    </location>
</feature>
<feature type="domain" description="TonB-dependent receptor plug" evidence="14">
    <location>
        <begin position="41"/>
        <end position="151"/>
    </location>
</feature>
<keyword evidence="6 11" id="KW-0798">TonB box</keyword>
<dbReference type="InterPro" id="IPR037066">
    <property type="entry name" value="Plug_dom_sf"/>
</dbReference>
<keyword evidence="9 10" id="KW-0998">Cell outer membrane</keyword>
<sequence length="686" mass="73214">MKPHAVARACALLLACTTVQAQTSNVESVVVTGTRSAERAFDVPASIDRVDGEALRDQQWRVNLSEGVARVPGLLVQNRQNYAQDLQVSSRGFGARATFGVRGVRLIQDGIPLTMPDGQGQTALLDLEGAGAIEVLRGPFAALYGNASGGVIHVIGDDAPRKPFVEGSVMGGSDSTWRTGVRFGVSSGSFGATGNVSRFETNGSRDHSAARRDLANARLRFGLDNGASIVVIANALNQPDTQDPLGLTQAQLDADPRQAGTNALAQDTRKSIKHTQGGLVWRHPQLLGGAVEASVYGGQRQLTQYLGLPLVAQGITSSGGVVDLDRNFSGTGLQWRLGDEQRSITVGLAYDRMREHRQGFVNNAGTAGALRRDEDDTVHSFDQFIIGSWQVAPAWKLTGGLRHSVVRFESKDRFITGANPDDSGSARYSATSPVLGVLHQLSPDLHLFASLGRGFETPTFAELAYRSGGQPGLNFDLAAAKSRNFEAGVKARLGSNMRASAVVFRADTRNEVVSAGSSGGRTVYANAGKTRREGLELSMDATLPAGFNATLAYTNTRAEYRDLVTPAGADLSGKRIPGVPRQVLYGELGWRHLASGFSSAAEVRGASRLSANDTNTAQAPGYVTTVLRAGFEQRIGAWKLTQFARVDNLFDKDYVGSVIVNETNQRYFEPAPGRTWALGVTGSYSF</sequence>
<dbReference type="Gene3D" id="2.40.170.20">
    <property type="entry name" value="TonB-dependent receptor, beta-barrel domain"/>
    <property type="match status" value="1"/>
</dbReference>
<feature type="signal peptide" evidence="12">
    <location>
        <begin position="1"/>
        <end position="21"/>
    </location>
</feature>
<evidence type="ECO:0000256" key="1">
    <source>
        <dbReference type="ARBA" id="ARBA00004571"/>
    </source>
</evidence>
<evidence type="ECO:0000256" key="5">
    <source>
        <dbReference type="ARBA" id="ARBA00022692"/>
    </source>
</evidence>
<keyword evidence="12" id="KW-0732">Signal</keyword>
<evidence type="ECO:0000256" key="3">
    <source>
        <dbReference type="ARBA" id="ARBA00022448"/>
    </source>
</evidence>
<dbReference type="InterPro" id="IPR012910">
    <property type="entry name" value="Plug_dom"/>
</dbReference>
<evidence type="ECO:0000256" key="11">
    <source>
        <dbReference type="RuleBase" id="RU003357"/>
    </source>
</evidence>
<dbReference type="InterPro" id="IPR036942">
    <property type="entry name" value="Beta-barrel_TonB_sf"/>
</dbReference>
<comment type="similarity">
    <text evidence="2 10 11">Belongs to the TonB-dependent receptor family.</text>
</comment>
<dbReference type="PROSITE" id="PS52016">
    <property type="entry name" value="TONB_DEPENDENT_REC_3"/>
    <property type="match status" value="1"/>
</dbReference>
<dbReference type="Gene3D" id="2.170.130.10">
    <property type="entry name" value="TonB-dependent receptor, plug domain"/>
    <property type="match status" value="1"/>
</dbReference>
<evidence type="ECO:0000256" key="9">
    <source>
        <dbReference type="ARBA" id="ARBA00023237"/>
    </source>
</evidence>
<proteinExistence type="inferred from homology"/>
<feature type="domain" description="TonB-dependent receptor-like beta-barrel" evidence="13">
    <location>
        <begin position="177"/>
        <end position="649"/>
    </location>
</feature>
<keyword evidence="8 15" id="KW-0675">Receptor</keyword>
<evidence type="ECO:0000256" key="4">
    <source>
        <dbReference type="ARBA" id="ARBA00022452"/>
    </source>
</evidence>
<evidence type="ECO:0000313" key="16">
    <source>
        <dbReference type="Proteomes" id="UP001056201"/>
    </source>
</evidence>
<dbReference type="RefSeq" id="WP_250197030.1">
    <property type="nucleotide sequence ID" value="NZ_CP097636.1"/>
</dbReference>
<keyword evidence="3 10" id="KW-0813">Transport</keyword>
<evidence type="ECO:0000256" key="12">
    <source>
        <dbReference type="SAM" id="SignalP"/>
    </source>
</evidence>
<evidence type="ECO:0000259" key="14">
    <source>
        <dbReference type="Pfam" id="PF07715"/>
    </source>
</evidence>
<evidence type="ECO:0000256" key="6">
    <source>
        <dbReference type="ARBA" id="ARBA00023077"/>
    </source>
</evidence>
<dbReference type="EMBL" id="CP097636">
    <property type="protein sequence ID" value="URI08810.1"/>
    <property type="molecule type" value="Genomic_DNA"/>
</dbReference>
<dbReference type="InterPro" id="IPR039426">
    <property type="entry name" value="TonB-dep_rcpt-like"/>
</dbReference>
<evidence type="ECO:0000256" key="2">
    <source>
        <dbReference type="ARBA" id="ARBA00009810"/>
    </source>
</evidence>
<dbReference type="InterPro" id="IPR000531">
    <property type="entry name" value="Beta-barrel_TonB"/>
</dbReference>
<gene>
    <name evidence="15" type="ORF">MW290_24855</name>
</gene>
<dbReference type="Pfam" id="PF00593">
    <property type="entry name" value="TonB_dep_Rec_b-barrel"/>
    <property type="match status" value="1"/>
</dbReference>
<evidence type="ECO:0000259" key="13">
    <source>
        <dbReference type="Pfam" id="PF00593"/>
    </source>
</evidence>
<dbReference type="CDD" id="cd01347">
    <property type="entry name" value="ligand_gated_channel"/>
    <property type="match status" value="1"/>
</dbReference>
<accession>A0ABY4SBY1</accession>
<name>A0ABY4SBY1_AQUTE</name>
<dbReference type="PANTHER" id="PTHR30069">
    <property type="entry name" value="TONB-DEPENDENT OUTER MEMBRANE RECEPTOR"/>
    <property type="match status" value="1"/>
</dbReference>
<keyword evidence="7 10" id="KW-0472">Membrane</keyword>
<dbReference type="SUPFAM" id="SSF56935">
    <property type="entry name" value="Porins"/>
    <property type="match status" value="1"/>
</dbReference>
<dbReference type="Pfam" id="PF07715">
    <property type="entry name" value="Plug"/>
    <property type="match status" value="1"/>
</dbReference>
<evidence type="ECO:0000313" key="15">
    <source>
        <dbReference type="EMBL" id="URI08810.1"/>
    </source>
</evidence>
<organism evidence="15 16">
    <name type="scientific">Aquincola tertiaricarbonis</name>
    <dbReference type="NCBI Taxonomy" id="391953"/>
    <lineage>
        <taxon>Bacteria</taxon>
        <taxon>Pseudomonadati</taxon>
        <taxon>Pseudomonadota</taxon>
        <taxon>Betaproteobacteria</taxon>
        <taxon>Burkholderiales</taxon>
        <taxon>Sphaerotilaceae</taxon>
        <taxon>Aquincola</taxon>
    </lineage>
</organism>
<evidence type="ECO:0000256" key="10">
    <source>
        <dbReference type="PROSITE-ProRule" id="PRU01360"/>
    </source>
</evidence>